<dbReference type="InterPro" id="IPR036069">
    <property type="entry name" value="DUF34/NIF3_sf"/>
</dbReference>
<dbReference type="Gene3D" id="3.40.1390.30">
    <property type="entry name" value="NIF3 (NGG1p interacting factor 3)-like"/>
    <property type="match status" value="2"/>
</dbReference>
<evidence type="ECO:0000256" key="1">
    <source>
        <dbReference type="ARBA" id="ARBA00006964"/>
    </source>
</evidence>
<dbReference type="Proteomes" id="UP001210925">
    <property type="component" value="Unassembled WGS sequence"/>
</dbReference>
<sequence length="222" mass="23677">MLKRVANAMHNIAPLSLSAPWDNTGILLEAPYPRQNASKVFLTIDLTESVLEEALSDPAVGVIGIDIGGINDWIANGLGQQTSVAITPEKNPPEGQDNSGEGRLVTLANPITLDELISKVKTHMNLKYVRVARAKDTVQSVAICAGSGISVIGGTKSDVWLTGEMSHHELLDAVANGTSVILCEHSNSERGYLENSLKPKLSALVDYTVVVSKQDRDPLTVA</sequence>
<dbReference type="InterPro" id="IPR002678">
    <property type="entry name" value="DUF34/NIF3"/>
</dbReference>
<dbReference type="GO" id="GO:0005739">
    <property type="term" value="C:mitochondrion"/>
    <property type="evidence" value="ECO:0007669"/>
    <property type="project" value="TreeGrafter"/>
</dbReference>
<dbReference type="AlphaFoldDB" id="A0AAD5UCJ7"/>
<comment type="similarity">
    <text evidence="1">Belongs to the GTP cyclohydrolase I type 2/NIF3 family.</text>
</comment>
<feature type="binding site" evidence="2">
    <location>
        <position position="185"/>
    </location>
    <ligand>
        <name>a divalent metal cation</name>
        <dbReference type="ChEBI" id="CHEBI:60240"/>
        <label>1</label>
    </ligand>
</feature>
<name>A0AAD5UCJ7_9FUNG</name>
<reference evidence="3" key="1">
    <citation type="submission" date="2020-05" db="EMBL/GenBank/DDBJ databases">
        <title>Phylogenomic resolution of chytrid fungi.</title>
        <authorList>
            <person name="Stajich J.E."/>
            <person name="Amses K."/>
            <person name="Simmons R."/>
            <person name="Seto K."/>
            <person name="Myers J."/>
            <person name="Bonds A."/>
            <person name="Quandt C.A."/>
            <person name="Barry K."/>
            <person name="Liu P."/>
            <person name="Grigoriev I."/>
            <person name="Longcore J.E."/>
            <person name="James T.Y."/>
        </authorList>
    </citation>
    <scope>NUCLEOTIDE SEQUENCE</scope>
    <source>
        <strain evidence="3">PLAUS21</strain>
    </source>
</reference>
<dbReference type="PANTHER" id="PTHR13799">
    <property type="entry name" value="NGG1 INTERACTING FACTOR 3"/>
    <property type="match status" value="1"/>
</dbReference>
<protein>
    <submittedName>
        <fullName evidence="3">NGG1 interacting factor</fullName>
    </submittedName>
</protein>
<dbReference type="EMBL" id="JADGKB010000084">
    <property type="protein sequence ID" value="KAJ3254496.1"/>
    <property type="molecule type" value="Genomic_DNA"/>
</dbReference>
<feature type="binding site" evidence="2">
    <location>
        <position position="189"/>
    </location>
    <ligand>
        <name>a divalent metal cation</name>
        <dbReference type="ChEBI" id="CHEBI:60240"/>
        <label>1</label>
    </ligand>
</feature>
<gene>
    <name evidence="3" type="primary">NIF3L1</name>
    <name evidence="3" type="ORF">HK103_007132</name>
</gene>
<dbReference type="PANTHER" id="PTHR13799:SF13">
    <property type="entry name" value="NIF3-LIKE PROTEIN 1"/>
    <property type="match status" value="1"/>
</dbReference>
<comment type="caution">
    <text evidence="3">The sequence shown here is derived from an EMBL/GenBank/DDBJ whole genome shotgun (WGS) entry which is preliminary data.</text>
</comment>
<evidence type="ECO:0000313" key="3">
    <source>
        <dbReference type="EMBL" id="KAJ3254496.1"/>
    </source>
</evidence>
<keyword evidence="2" id="KW-0479">Metal-binding</keyword>
<keyword evidence="4" id="KW-1185">Reference proteome</keyword>
<accession>A0AAD5UCJ7</accession>
<proteinExistence type="inferred from homology"/>
<dbReference type="GO" id="GO:0046872">
    <property type="term" value="F:metal ion binding"/>
    <property type="evidence" value="ECO:0007669"/>
    <property type="project" value="UniProtKB-KW"/>
</dbReference>
<dbReference type="SUPFAM" id="SSF102705">
    <property type="entry name" value="NIF3 (NGG1p interacting factor 3)-like"/>
    <property type="match status" value="1"/>
</dbReference>
<evidence type="ECO:0000256" key="2">
    <source>
        <dbReference type="PIRSR" id="PIRSR602678-1"/>
    </source>
</evidence>
<evidence type="ECO:0000313" key="4">
    <source>
        <dbReference type="Proteomes" id="UP001210925"/>
    </source>
</evidence>
<dbReference type="Pfam" id="PF01784">
    <property type="entry name" value="DUF34_NIF3"/>
    <property type="match status" value="2"/>
</dbReference>
<organism evidence="3 4">
    <name type="scientific">Boothiomyces macroporosus</name>
    <dbReference type="NCBI Taxonomy" id="261099"/>
    <lineage>
        <taxon>Eukaryota</taxon>
        <taxon>Fungi</taxon>
        <taxon>Fungi incertae sedis</taxon>
        <taxon>Chytridiomycota</taxon>
        <taxon>Chytridiomycota incertae sedis</taxon>
        <taxon>Chytridiomycetes</taxon>
        <taxon>Rhizophydiales</taxon>
        <taxon>Terramycetaceae</taxon>
        <taxon>Boothiomyces</taxon>
    </lineage>
</organism>